<dbReference type="GO" id="GO:0004519">
    <property type="term" value="F:endonuclease activity"/>
    <property type="evidence" value="ECO:0007669"/>
    <property type="project" value="InterPro"/>
</dbReference>
<evidence type="ECO:0000313" key="2">
    <source>
        <dbReference type="EMBL" id="GAC20317.1"/>
    </source>
</evidence>
<sequence length="522" mass="60165">MKMTEAEIRTLIAQNIKGFDPKLEVIEEEFKVEMDDGTRGFIDILARDEFGYLTIIELKKSRVSERSAIQQLFKYSAMLKEYLSISQEKIRRVIISTDWRELKAPFAESSANADYPIDGYKLSISNGQLNYEKVVLATEEIDRDPAIKFHLFKFSTQEDRNKALGMIEEISSDITELNLLVFKIELDQPKSEKFFVHSNYGFGLIVTFFACPYEKALEKLNIEPIDYMPYGSIHCSNNKLLVSLAFNVKFTRSLANIIDYRYELENLDSFSNYLSWYPVDNNYISFGKMFSKASIFMSKDDVLRHANGVSGLHSYYFCERFSTKNPADSMVFRKSLSNFLMFNKEWLKITNYLLNNLSDDDDVTVSIFNPLNVIALIHDYISSKESLRIPELHIEIKKSSGEIESYRGALMCEGRGIFSGVIDKIEETYGSIKNFKLRLLNHKTPNKDEDLSTILGLKHFVMKDDKRLIVGDGVLELADIDLKKVGLNVFFLDNIQVIDEVARLYDKHGLSHGIVQFFPEEF</sequence>
<keyword evidence="3" id="KW-1185">Reference proteome</keyword>
<dbReference type="AlphaFoldDB" id="K6YQ90"/>
<reference evidence="2 3" key="1">
    <citation type="journal article" date="2017" name="Antonie Van Leeuwenhoek">
        <title>Rhizobium rhizosphaerae sp. nov., a novel species isolated from rice rhizosphere.</title>
        <authorList>
            <person name="Zhao J.J."/>
            <person name="Zhang J."/>
            <person name="Zhang R.J."/>
            <person name="Zhang C.W."/>
            <person name="Yin H.Q."/>
            <person name="Zhang X.X."/>
        </authorList>
    </citation>
    <scope>NUCLEOTIDE SEQUENCE [LARGE SCALE GENOMIC DNA]</scope>
    <source>
        <strain evidence="2 3">BSs20135</strain>
    </source>
</reference>
<evidence type="ECO:0000313" key="3">
    <source>
        <dbReference type="Proteomes" id="UP000006327"/>
    </source>
</evidence>
<dbReference type="Proteomes" id="UP000006327">
    <property type="component" value="Unassembled WGS sequence"/>
</dbReference>
<comment type="caution">
    <text evidence="2">The sequence shown here is derived from an EMBL/GenBank/DDBJ whole genome shotgun (WGS) entry which is preliminary data.</text>
</comment>
<evidence type="ECO:0000259" key="1">
    <source>
        <dbReference type="Pfam" id="PF01939"/>
    </source>
</evidence>
<dbReference type="InterPro" id="IPR011856">
    <property type="entry name" value="tRNA_endonuc-like_dom_sf"/>
</dbReference>
<dbReference type="Gene3D" id="3.40.1350.10">
    <property type="match status" value="1"/>
</dbReference>
<feature type="domain" description="Endonuclease NucS C-terminal" evidence="1">
    <location>
        <begin position="5"/>
        <end position="97"/>
    </location>
</feature>
<dbReference type="eggNOG" id="COG1637">
    <property type="taxonomic scope" value="Bacteria"/>
</dbReference>
<dbReference type="RefSeq" id="WP_007622119.1">
    <property type="nucleotide sequence ID" value="NZ_BAEO01000051.1"/>
</dbReference>
<gene>
    <name evidence="2" type="ORF">GARC_3359</name>
</gene>
<dbReference type="Pfam" id="PF01939">
    <property type="entry name" value="NucS_C"/>
    <property type="match status" value="1"/>
</dbReference>
<accession>K6YQ90</accession>
<proteinExistence type="predicted"/>
<dbReference type="EMBL" id="BAEO01000051">
    <property type="protein sequence ID" value="GAC20317.1"/>
    <property type="molecule type" value="Genomic_DNA"/>
</dbReference>
<dbReference type="GO" id="GO:0003676">
    <property type="term" value="F:nucleic acid binding"/>
    <property type="evidence" value="ECO:0007669"/>
    <property type="project" value="InterPro"/>
</dbReference>
<organism evidence="2 3">
    <name type="scientific">Paraglaciecola arctica BSs20135</name>
    <dbReference type="NCBI Taxonomy" id="493475"/>
    <lineage>
        <taxon>Bacteria</taxon>
        <taxon>Pseudomonadati</taxon>
        <taxon>Pseudomonadota</taxon>
        <taxon>Gammaproteobacteria</taxon>
        <taxon>Alteromonadales</taxon>
        <taxon>Alteromonadaceae</taxon>
        <taxon>Paraglaciecola</taxon>
    </lineage>
</organism>
<dbReference type="InterPro" id="IPR048301">
    <property type="entry name" value="NucS_C"/>
</dbReference>
<dbReference type="OrthoDB" id="8477544at2"/>
<protein>
    <recommendedName>
        <fullName evidence="1">Endonuclease NucS C-terminal domain-containing protein</fullName>
    </recommendedName>
</protein>
<name>K6YQ90_9ALTE</name>